<organism evidence="1 2">
    <name type="scientific">Aspergillus puulaauensis</name>
    <dbReference type="NCBI Taxonomy" id="1220207"/>
    <lineage>
        <taxon>Eukaryota</taxon>
        <taxon>Fungi</taxon>
        <taxon>Dikarya</taxon>
        <taxon>Ascomycota</taxon>
        <taxon>Pezizomycotina</taxon>
        <taxon>Eurotiomycetes</taxon>
        <taxon>Eurotiomycetidae</taxon>
        <taxon>Eurotiales</taxon>
        <taxon>Aspergillaceae</taxon>
        <taxon>Aspergillus</taxon>
    </lineage>
</organism>
<dbReference type="GeneID" id="64979839"/>
<protein>
    <submittedName>
        <fullName evidence="1">Uncharacterized protein</fullName>
    </submittedName>
</protein>
<dbReference type="AlphaFoldDB" id="A0A7R7XY23"/>
<dbReference type="PROSITE" id="PS51257">
    <property type="entry name" value="PROKAR_LIPOPROTEIN"/>
    <property type="match status" value="1"/>
</dbReference>
<gene>
    <name evidence="1" type="ORF">APUU_80145S</name>
</gene>
<name>A0A7R7XY23_9EURO</name>
<sequence>MVKKRPSSKVLSRKLKYRTGIAWNAHGSYSCKVEVPQRRFGEPQRLLYDNTVVFGIILPLSKQSVRGLCLAYDTGFS</sequence>
<dbReference type="KEGG" id="apuu:APUU_80145S"/>
<proteinExistence type="predicted"/>
<evidence type="ECO:0000313" key="2">
    <source>
        <dbReference type="Proteomes" id="UP000654913"/>
    </source>
</evidence>
<dbReference type="EMBL" id="AP024450">
    <property type="protein sequence ID" value="BCS29842.1"/>
    <property type="molecule type" value="Genomic_DNA"/>
</dbReference>
<accession>A0A7R7XY23</accession>
<dbReference type="Proteomes" id="UP000654913">
    <property type="component" value="Chromosome 8"/>
</dbReference>
<dbReference type="RefSeq" id="XP_041562028.1">
    <property type="nucleotide sequence ID" value="XM_041696393.1"/>
</dbReference>
<keyword evidence="2" id="KW-1185">Reference proteome</keyword>
<evidence type="ECO:0000313" key="1">
    <source>
        <dbReference type="EMBL" id="BCS29842.1"/>
    </source>
</evidence>
<reference evidence="1" key="2">
    <citation type="submission" date="2021-02" db="EMBL/GenBank/DDBJ databases">
        <title>Aspergillus puulaauensis MK2 genome sequence.</title>
        <authorList>
            <person name="Futagami T."/>
            <person name="Mori K."/>
            <person name="Kadooka C."/>
            <person name="Tanaka T."/>
        </authorList>
    </citation>
    <scope>NUCLEOTIDE SEQUENCE</scope>
    <source>
        <strain evidence="1">MK2</strain>
    </source>
</reference>
<reference evidence="1" key="1">
    <citation type="submission" date="2021-01" db="EMBL/GenBank/DDBJ databases">
        <authorList>
            <consortium name="Aspergillus puulaauensis MK2 genome sequencing consortium"/>
            <person name="Kazuki M."/>
            <person name="Futagami T."/>
        </authorList>
    </citation>
    <scope>NUCLEOTIDE SEQUENCE</scope>
    <source>
        <strain evidence="1">MK2</strain>
    </source>
</reference>